<dbReference type="SUPFAM" id="SSF52540">
    <property type="entry name" value="P-loop containing nucleoside triphosphate hydrolases"/>
    <property type="match status" value="1"/>
</dbReference>
<evidence type="ECO:0000259" key="15">
    <source>
        <dbReference type="PROSITE" id="PS51671"/>
    </source>
</evidence>
<dbReference type="PANTHER" id="PTHR32071:SF3">
    <property type="entry name" value="HTH-TYPE TRANSCRIPTIONAL REGULATORY PROTEIN TYRR"/>
    <property type="match status" value="1"/>
</dbReference>
<dbReference type="InterPro" id="IPR002197">
    <property type="entry name" value="HTH_Fis"/>
</dbReference>
<organism evidence="16 17">
    <name type="scientific">Idiomarina tyrosinivorans</name>
    <dbReference type="NCBI Taxonomy" id="1445662"/>
    <lineage>
        <taxon>Bacteria</taxon>
        <taxon>Pseudomonadati</taxon>
        <taxon>Pseudomonadota</taxon>
        <taxon>Gammaproteobacteria</taxon>
        <taxon>Alteromonadales</taxon>
        <taxon>Idiomarinaceae</taxon>
        <taxon>Idiomarina</taxon>
    </lineage>
</organism>
<dbReference type="InterPro" id="IPR045865">
    <property type="entry name" value="ACT-like_dom_sf"/>
</dbReference>
<reference evidence="16 17" key="1">
    <citation type="journal article" date="2011" name="Front. Microbiol.">
        <title>Genomic signatures of strain selection and enhancement in Bacillus atrophaeus var. globigii, a historical biowarfare simulant.</title>
        <authorList>
            <person name="Gibbons H.S."/>
            <person name="Broomall S.M."/>
            <person name="McNew L.A."/>
            <person name="Daligault H."/>
            <person name="Chapman C."/>
            <person name="Bruce D."/>
            <person name="Karavis M."/>
            <person name="Krepps M."/>
            <person name="McGregor P.A."/>
            <person name="Hong C."/>
            <person name="Park K.H."/>
            <person name="Akmal A."/>
            <person name="Feldman A."/>
            <person name="Lin J.S."/>
            <person name="Chang W.E."/>
            <person name="Higgs B.W."/>
            <person name="Demirev P."/>
            <person name="Lindquist J."/>
            <person name="Liem A."/>
            <person name="Fochler E."/>
            <person name="Read T.D."/>
            <person name="Tapia R."/>
            <person name="Johnson S."/>
            <person name="Bishop-Lilly K.A."/>
            <person name="Detter C."/>
            <person name="Han C."/>
            <person name="Sozhamannan S."/>
            <person name="Rosenzweig C.N."/>
            <person name="Skowronski E.W."/>
        </authorList>
    </citation>
    <scope>NUCLEOTIDE SEQUENCE [LARGE SCALE GENOMIC DNA]</scope>
    <source>
        <strain evidence="16 17">CC-PW-9</strain>
    </source>
</reference>
<dbReference type="InterPro" id="IPR000014">
    <property type="entry name" value="PAS"/>
</dbReference>
<evidence type="ECO:0000256" key="7">
    <source>
        <dbReference type="ARBA" id="ARBA00023015"/>
    </source>
</evidence>
<dbReference type="Gene3D" id="3.40.50.300">
    <property type="entry name" value="P-loop containing nucleotide triphosphate hydrolases"/>
    <property type="match status" value="1"/>
</dbReference>
<dbReference type="NCBIfam" id="NF008085">
    <property type="entry name" value="PRK10820.1"/>
    <property type="match status" value="1"/>
</dbReference>
<evidence type="ECO:0000256" key="6">
    <source>
        <dbReference type="ARBA" id="ARBA00022840"/>
    </source>
</evidence>
<dbReference type="GO" id="GO:0043565">
    <property type="term" value="F:sequence-specific DNA binding"/>
    <property type="evidence" value="ECO:0007669"/>
    <property type="project" value="InterPro"/>
</dbReference>
<dbReference type="CDD" id="cd00130">
    <property type="entry name" value="PAS"/>
    <property type="match status" value="1"/>
</dbReference>
<dbReference type="OrthoDB" id="9804019at2"/>
<evidence type="ECO:0000313" key="16">
    <source>
        <dbReference type="EMBL" id="RUO81192.1"/>
    </source>
</evidence>
<evidence type="ECO:0000313" key="17">
    <source>
        <dbReference type="Proteomes" id="UP000287996"/>
    </source>
</evidence>
<feature type="domain" description="PAS" evidence="14">
    <location>
        <begin position="78"/>
        <end position="124"/>
    </location>
</feature>
<evidence type="ECO:0000256" key="10">
    <source>
        <dbReference type="ARBA" id="ARBA00023163"/>
    </source>
</evidence>
<feature type="domain" description="ACT" evidence="15">
    <location>
        <begin position="2"/>
        <end position="75"/>
    </location>
</feature>
<dbReference type="AlphaFoldDB" id="A0A432ZTL8"/>
<evidence type="ECO:0000256" key="1">
    <source>
        <dbReference type="ARBA" id="ARBA00004496"/>
    </source>
</evidence>
<evidence type="ECO:0000256" key="12">
    <source>
        <dbReference type="SAM" id="MobiDB-lite"/>
    </source>
</evidence>
<evidence type="ECO:0000256" key="5">
    <source>
        <dbReference type="ARBA" id="ARBA00022797"/>
    </source>
</evidence>
<feature type="region of interest" description="Disordered" evidence="12">
    <location>
        <begin position="506"/>
        <end position="527"/>
    </location>
</feature>
<dbReference type="SUPFAM" id="SSF55021">
    <property type="entry name" value="ACT-like"/>
    <property type="match status" value="1"/>
</dbReference>
<evidence type="ECO:0000256" key="2">
    <source>
        <dbReference type="ARBA" id="ARBA00022490"/>
    </source>
</evidence>
<keyword evidence="4" id="KW-0547">Nucleotide-binding</keyword>
<dbReference type="EMBL" id="PIQH01000001">
    <property type="protein sequence ID" value="RUO81192.1"/>
    <property type="molecule type" value="Genomic_DNA"/>
</dbReference>
<dbReference type="CDD" id="cd00009">
    <property type="entry name" value="AAA"/>
    <property type="match status" value="1"/>
</dbReference>
<feature type="domain" description="Sigma-54 factor interaction" evidence="13">
    <location>
        <begin position="203"/>
        <end position="432"/>
    </location>
</feature>
<dbReference type="Gene3D" id="3.30.450.20">
    <property type="entry name" value="PAS domain"/>
    <property type="match status" value="1"/>
</dbReference>
<dbReference type="Gene3D" id="1.10.8.60">
    <property type="match status" value="1"/>
</dbReference>
<dbReference type="PROSITE" id="PS50045">
    <property type="entry name" value="SIGMA54_INTERACT_4"/>
    <property type="match status" value="1"/>
</dbReference>
<evidence type="ECO:0000256" key="4">
    <source>
        <dbReference type="ARBA" id="ARBA00022741"/>
    </source>
</evidence>
<keyword evidence="17" id="KW-1185">Reference proteome</keyword>
<keyword evidence="9" id="KW-0010">Activator</keyword>
<comment type="subcellular location">
    <subcellularLocation>
        <location evidence="1">Cytoplasm</location>
    </subcellularLocation>
</comment>
<dbReference type="GO" id="GO:0006355">
    <property type="term" value="P:regulation of DNA-templated transcription"/>
    <property type="evidence" value="ECO:0007669"/>
    <property type="project" value="InterPro"/>
</dbReference>
<accession>A0A432ZTL8</accession>
<dbReference type="Pfam" id="PF25601">
    <property type="entry name" value="AAA_lid_14"/>
    <property type="match status" value="1"/>
</dbReference>
<dbReference type="PROSITE" id="PS50112">
    <property type="entry name" value="PAS"/>
    <property type="match status" value="1"/>
</dbReference>
<evidence type="ECO:0000259" key="13">
    <source>
        <dbReference type="PROSITE" id="PS50045"/>
    </source>
</evidence>
<evidence type="ECO:0000256" key="8">
    <source>
        <dbReference type="ARBA" id="ARBA00023125"/>
    </source>
</evidence>
<dbReference type="GO" id="GO:0005524">
    <property type="term" value="F:ATP binding"/>
    <property type="evidence" value="ECO:0007669"/>
    <property type="project" value="UniProtKB-KW"/>
</dbReference>
<comment type="caution">
    <text evidence="16">The sequence shown here is derived from an EMBL/GenBank/DDBJ whole genome shotgun (WGS) entry which is preliminary data.</text>
</comment>
<dbReference type="InterPro" id="IPR025662">
    <property type="entry name" value="Sigma_54_int_dom_ATP-bd_1"/>
</dbReference>
<dbReference type="InterPro" id="IPR003593">
    <property type="entry name" value="AAA+_ATPase"/>
</dbReference>
<dbReference type="SMART" id="SM00382">
    <property type="entry name" value="AAA"/>
    <property type="match status" value="1"/>
</dbReference>
<keyword evidence="8" id="KW-0238">DNA-binding</keyword>
<keyword evidence="3" id="KW-0678">Repressor</keyword>
<keyword evidence="7" id="KW-0805">Transcription regulation</keyword>
<dbReference type="Pfam" id="PF18024">
    <property type="entry name" value="HTH_50"/>
    <property type="match status" value="1"/>
</dbReference>
<dbReference type="InterPro" id="IPR002912">
    <property type="entry name" value="ACT_dom"/>
</dbReference>
<name>A0A432ZTL8_9GAMM</name>
<dbReference type="InterPro" id="IPR002078">
    <property type="entry name" value="Sigma_54_int"/>
</dbReference>
<dbReference type="PROSITE" id="PS51671">
    <property type="entry name" value="ACT"/>
    <property type="match status" value="1"/>
</dbReference>
<evidence type="ECO:0000256" key="3">
    <source>
        <dbReference type="ARBA" id="ARBA00022491"/>
    </source>
</evidence>
<dbReference type="Pfam" id="PF00158">
    <property type="entry name" value="Sigma54_activat"/>
    <property type="match status" value="1"/>
</dbReference>
<evidence type="ECO:0000259" key="14">
    <source>
        <dbReference type="PROSITE" id="PS50112"/>
    </source>
</evidence>
<dbReference type="Gene3D" id="3.30.70.260">
    <property type="match status" value="1"/>
</dbReference>
<dbReference type="InterPro" id="IPR025944">
    <property type="entry name" value="Sigma_54_int_dom_CS"/>
</dbReference>
<dbReference type="RefSeq" id="WP_126840539.1">
    <property type="nucleotide sequence ID" value="NZ_PIQH01000001.1"/>
</dbReference>
<dbReference type="InterPro" id="IPR058031">
    <property type="entry name" value="AAA_lid_NorR"/>
</dbReference>
<dbReference type="PANTHER" id="PTHR32071">
    <property type="entry name" value="TRANSCRIPTIONAL REGULATORY PROTEIN"/>
    <property type="match status" value="1"/>
</dbReference>
<dbReference type="InterPro" id="IPR009057">
    <property type="entry name" value="Homeodomain-like_sf"/>
</dbReference>
<dbReference type="InterPro" id="IPR035965">
    <property type="entry name" value="PAS-like_dom_sf"/>
</dbReference>
<keyword evidence="2" id="KW-0963">Cytoplasm</keyword>
<keyword evidence="5" id="KW-0058">Aromatic hydrocarbons catabolism</keyword>
<dbReference type="InterPro" id="IPR030828">
    <property type="entry name" value="HTH_TyrR"/>
</dbReference>
<dbReference type="NCBIfam" id="TIGR04381">
    <property type="entry name" value="HTH_TypR"/>
    <property type="match status" value="1"/>
</dbReference>
<proteinExistence type="predicted"/>
<gene>
    <name evidence="16" type="ORF">CWI84_00005</name>
</gene>
<evidence type="ECO:0000256" key="11">
    <source>
        <dbReference type="ARBA" id="ARBA00029500"/>
    </source>
</evidence>
<dbReference type="FunFam" id="3.40.50.300:FF:000006">
    <property type="entry name" value="DNA-binding transcriptional regulator NtrC"/>
    <property type="match status" value="1"/>
</dbReference>
<protein>
    <recommendedName>
        <fullName evidence="11">HTH-type transcriptional regulatory protein TyrR</fullName>
    </recommendedName>
</protein>
<dbReference type="PRINTS" id="PR01590">
    <property type="entry name" value="HTHFIS"/>
</dbReference>
<dbReference type="SUPFAM" id="SSF46689">
    <property type="entry name" value="Homeodomain-like"/>
    <property type="match status" value="1"/>
</dbReference>
<dbReference type="SUPFAM" id="SSF55785">
    <property type="entry name" value="PYP-like sensor domain (PAS domain)"/>
    <property type="match status" value="1"/>
</dbReference>
<sequence>MRLEITCEDRLGLCQDVLQILRAHEIDLRGIEVDTKGKIYLNFPELAFEDFRHLMPEIRRIPNVQDVKTVPYLPSEREHFEFNLLLSTLPDPVLSVDSKGRIDIINDAAKDLLTGKQENIQGEQVSQYVNGFSIARWLEKSPTDPVVEQVSIGSSQYYATLLPIWVNDDTGKDAFAGAVLTCQSEPVTEQWQRGENFDAFNHLICDHPSMRNLLKDAARMAELDAALLIEGETGVGKELLARACHFASARHDSPLLAINCAALPDNVAESELFGHAAGSLTHHSEAKKGILEQAEGGTVLLDSVGEMSIGLQAKLLRFLEDGMFRRIGEEREVSVDVRIICTAQGSLYEQVEQGRFREDLYYRLNVLALAIPPLRERKSDIILLAEHFVAEACKKLGRSQVTLTRSAKDTIKRYQWPGNVRQLENTLFRSISMLEGDRLEAAHLRLPELPSEEDKLAVDLEDGTLDEAVRKFESTILRRLYPSYPSTRQLARKLGLSHTAVANKLREYGIGKQRQRNKRKPEQTKST</sequence>
<dbReference type="InterPro" id="IPR027417">
    <property type="entry name" value="P-loop_NTPase"/>
</dbReference>
<dbReference type="PROSITE" id="PS00675">
    <property type="entry name" value="SIGMA54_INTERACT_1"/>
    <property type="match status" value="1"/>
</dbReference>
<keyword evidence="10" id="KW-0804">Transcription</keyword>
<dbReference type="CDD" id="cd04877">
    <property type="entry name" value="ACT_TyrR"/>
    <property type="match status" value="1"/>
</dbReference>
<dbReference type="Proteomes" id="UP000287996">
    <property type="component" value="Unassembled WGS sequence"/>
</dbReference>
<dbReference type="Gene3D" id="1.10.10.60">
    <property type="entry name" value="Homeodomain-like"/>
    <property type="match status" value="1"/>
</dbReference>
<evidence type="ECO:0000256" key="9">
    <source>
        <dbReference type="ARBA" id="ARBA00023159"/>
    </source>
</evidence>
<keyword evidence="6" id="KW-0067">ATP-binding</keyword>
<dbReference type="GO" id="GO:0005737">
    <property type="term" value="C:cytoplasm"/>
    <property type="evidence" value="ECO:0007669"/>
    <property type="project" value="UniProtKB-SubCell"/>
</dbReference>
<dbReference type="PROSITE" id="PS00688">
    <property type="entry name" value="SIGMA54_INTERACT_3"/>
    <property type="match status" value="1"/>
</dbReference>